<accession>A0ABU8IYD3</accession>
<gene>
    <name evidence="1" type="ORF">H3V53_25615</name>
</gene>
<protein>
    <submittedName>
        <fullName evidence="1">Uncharacterized protein</fullName>
    </submittedName>
</protein>
<sequence length="96" mass="10564">MTTTPKTRSFVVSYDPVQDQLVVFSLADADIAPLVAAAFKAYWPLRSLNHQLTGDVAQRLGTTALSVLGLYNPILRPMLKPMLQAPRGRPRKSGKE</sequence>
<dbReference type="RefSeq" id="WP_336600385.1">
    <property type="nucleotide sequence ID" value="NZ_JACFYJ010000051.1"/>
</dbReference>
<name>A0ABU8IYD3_9BURK</name>
<dbReference type="Proteomes" id="UP001386437">
    <property type="component" value="Unassembled WGS sequence"/>
</dbReference>
<keyword evidence="2" id="KW-1185">Reference proteome</keyword>
<comment type="caution">
    <text evidence="1">The sequence shown here is derived from an EMBL/GenBank/DDBJ whole genome shotgun (WGS) entry which is preliminary data.</text>
</comment>
<evidence type="ECO:0000313" key="1">
    <source>
        <dbReference type="EMBL" id="MEI6000449.1"/>
    </source>
</evidence>
<evidence type="ECO:0000313" key="2">
    <source>
        <dbReference type="Proteomes" id="UP001386437"/>
    </source>
</evidence>
<dbReference type="EMBL" id="JACFYJ010000051">
    <property type="protein sequence ID" value="MEI6000449.1"/>
    <property type="molecule type" value="Genomic_DNA"/>
</dbReference>
<organism evidence="1 2">
    <name type="scientific">Paraburkholderia bengalensis</name>
    <dbReference type="NCBI Taxonomy" id="2747562"/>
    <lineage>
        <taxon>Bacteria</taxon>
        <taxon>Pseudomonadati</taxon>
        <taxon>Pseudomonadota</taxon>
        <taxon>Betaproteobacteria</taxon>
        <taxon>Burkholderiales</taxon>
        <taxon>Burkholderiaceae</taxon>
        <taxon>Paraburkholderia</taxon>
    </lineage>
</organism>
<proteinExistence type="predicted"/>
<reference evidence="1 2" key="1">
    <citation type="journal article" date="2022" name="Arch. Microbiol.">
        <title>Paraburkholderia bengalensis sp. nov. isolated from roots of Oryza sativa, IR64.</title>
        <authorList>
            <person name="Nag P."/>
            <person name="Mondal N."/>
            <person name="Sarkar J."/>
            <person name="Das S."/>
        </authorList>
    </citation>
    <scope>NUCLEOTIDE SEQUENCE [LARGE SCALE GENOMIC DNA]</scope>
    <source>
        <strain evidence="1 2">IR64_4_BI</strain>
    </source>
</reference>